<dbReference type="Proteomes" id="UP000317429">
    <property type="component" value="Chromosome"/>
</dbReference>
<organism evidence="2 3">
    <name type="scientific">Pirellulimonas nuda</name>
    <dbReference type="NCBI Taxonomy" id="2528009"/>
    <lineage>
        <taxon>Bacteria</taxon>
        <taxon>Pseudomonadati</taxon>
        <taxon>Planctomycetota</taxon>
        <taxon>Planctomycetia</taxon>
        <taxon>Pirellulales</taxon>
        <taxon>Lacipirellulaceae</taxon>
        <taxon>Pirellulimonas</taxon>
    </lineage>
</organism>
<evidence type="ECO:0008006" key="4">
    <source>
        <dbReference type="Google" id="ProtNLM"/>
    </source>
</evidence>
<protein>
    <recommendedName>
        <fullName evidence="4">PEP-CTERM protein-sorting domain-containing protein</fullName>
    </recommendedName>
</protein>
<gene>
    <name evidence="2" type="ORF">Pla175_31410</name>
</gene>
<dbReference type="RefSeq" id="WP_145286868.1">
    <property type="nucleotide sequence ID" value="NZ_CP036291.1"/>
</dbReference>
<evidence type="ECO:0000256" key="1">
    <source>
        <dbReference type="SAM" id="SignalP"/>
    </source>
</evidence>
<keyword evidence="3" id="KW-1185">Reference proteome</keyword>
<feature type="signal peptide" evidence="1">
    <location>
        <begin position="1"/>
        <end position="24"/>
    </location>
</feature>
<dbReference type="EMBL" id="CP036291">
    <property type="protein sequence ID" value="QDU89746.1"/>
    <property type="molecule type" value="Genomic_DNA"/>
</dbReference>
<evidence type="ECO:0000313" key="2">
    <source>
        <dbReference type="EMBL" id="QDU89746.1"/>
    </source>
</evidence>
<dbReference type="OrthoDB" id="278845at2"/>
<feature type="chain" id="PRO_5021798261" description="PEP-CTERM protein-sorting domain-containing protein" evidence="1">
    <location>
        <begin position="25"/>
        <end position="257"/>
    </location>
</feature>
<sequence length="257" mass="27629" precursor="true">MIRFLQILLFALLACWRVGIPAQADLVGIEYYDRGSANPQTNGGPLWTGEVNTSDGTLRFTSWKELPGHGSEEFWVPQFQADSPMVWQALDSGGNPYTLPTTFGSVVGEGVTIGNDFAFFSPMPATQMAWADISGNAMSLGHIYAPTRIGWGGYAEITTAGGDWIYHTSAVRAETPYNETTIPRLPVGPNNMFASLDATIRVTYRTVTEPEPQPGGDLAAIPEAGVATRFCVLAAGGLLAVWVKRSRAGRRSLQAAA</sequence>
<proteinExistence type="predicted"/>
<accession>A0A518DE52</accession>
<keyword evidence="1" id="KW-0732">Signal</keyword>
<name>A0A518DE52_9BACT</name>
<reference evidence="2 3" key="1">
    <citation type="submission" date="2019-02" db="EMBL/GenBank/DDBJ databases">
        <title>Deep-cultivation of Planctomycetes and their phenomic and genomic characterization uncovers novel biology.</title>
        <authorList>
            <person name="Wiegand S."/>
            <person name="Jogler M."/>
            <person name="Boedeker C."/>
            <person name="Pinto D."/>
            <person name="Vollmers J."/>
            <person name="Rivas-Marin E."/>
            <person name="Kohn T."/>
            <person name="Peeters S.H."/>
            <person name="Heuer A."/>
            <person name="Rast P."/>
            <person name="Oberbeckmann S."/>
            <person name="Bunk B."/>
            <person name="Jeske O."/>
            <person name="Meyerdierks A."/>
            <person name="Storesund J.E."/>
            <person name="Kallscheuer N."/>
            <person name="Luecker S."/>
            <person name="Lage O.M."/>
            <person name="Pohl T."/>
            <person name="Merkel B.J."/>
            <person name="Hornburger P."/>
            <person name="Mueller R.-W."/>
            <person name="Bruemmer F."/>
            <person name="Labrenz M."/>
            <person name="Spormann A.M."/>
            <person name="Op den Camp H."/>
            <person name="Overmann J."/>
            <person name="Amann R."/>
            <person name="Jetten M.S.M."/>
            <person name="Mascher T."/>
            <person name="Medema M.H."/>
            <person name="Devos D.P."/>
            <person name="Kaster A.-K."/>
            <person name="Ovreas L."/>
            <person name="Rohde M."/>
            <person name="Galperin M.Y."/>
            <person name="Jogler C."/>
        </authorList>
    </citation>
    <scope>NUCLEOTIDE SEQUENCE [LARGE SCALE GENOMIC DNA]</scope>
    <source>
        <strain evidence="2 3">Pla175</strain>
    </source>
</reference>
<dbReference type="PROSITE" id="PS51257">
    <property type="entry name" value="PROKAR_LIPOPROTEIN"/>
    <property type="match status" value="1"/>
</dbReference>
<evidence type="ECO:0000313" key="3">
    <source>
        <dbReference type="Proteomes" id="UP000317429"/>
    </source>
</evidence>
<dbReference type="AlphaFoldDB" id="A0A518DE52"/>
<dbReference type="KEGG" id="pnd:Pla175_31410"/>